<dbReference type="GO" id="GO:0005507">
    <property type="term" value="F:copper ion binding"/>
    <property type="evidence" value="ECO:0007669"/>
    <property type="project" value="InterPro"/>
</dbReference>
<feature type="region of interest" description="Disordered" evidence="5">
    <location>
        <begin position="639"/>
        <end position="658"/>
    </location>
</feature>
<keyword evidence="11" id="KW-1185">Reference proteome</keyword>
<organism evidence="10 11">
    <name type="scientific">Glonium stellatum</name>
    <dbReference type="NCBI Taxonomy" id="574774"/>
    <lineage>
        <taxon>Eukaryota</taxon>
        <taxon>Fungi</taxon>
        <taxon>Dikarya</taxon>
        <taxon>Ascomycota</taxon>
        <taxon>Pezizomycotina</taxon>
        <taxon>Dothideomycetes</taxon>
        <taxon>Pleosporomycetidae</taxon>
        <taxon>Gloniales</taxon>
        <taxon>Gloniaceae</taxon>
        <taxon>Glonium</taxon>
    </lineage>
</organism>
<dbReference type="InterPro" id="IPR011706">
    <property type="entry name" value="Cu-oxidase_C"/>
</dbReference>
<evidence type="ECO:0000256" key="5">
    <source>
        <dbReference type="SAM" id="MobiDB-lite"/>
    </source>
</evidence>
<accession>A0A8E2F5L0</accession>
<evidence type="ECO:0000259" key="7">
    <source>
        <dbReference type="Pfam" id="PF00394"/>
    </source>
</evidence>
<dbReference type="Gene3D" id="2.60.40.420">
    <property type="entry name" value="Cupredoxins - blue copper proteins"/>
    <property type="match status" value="3"/>
</dbReference>
<evidence type="ECO:0000259" key="9">
    <source>
        <dbReference type="Pfam" id="PF07732"/>
    </source>
</evidence>
<dbReference type="Pfam" id="PF07731">
    <property type="entry name" value="Cu-oxidase_2"/>
    <property type="match status" value="1"/>
</dbReference>
<dbReference type="Pfam" id="PF00394">
    <property type="entry name" value="Cu-oxidase"/>
    <property type="match status" value="1"/>
</dbReference>
<evidence type="ECO:0000256" key="2">
    <source>
        <dbReference type="ARBA" id="ARBA00022723"/>
    </source>
</evidence>
<evidence type="ECO:0000259" key="8">
    <source>
        <dbReference type="Pfam" id="PF07731"/>
    </source>
</evidence>
<dbReference type="PROSITE" id="PS00079">
    <property type="entry name" value="MULTICOPPER_OXIDASE1"/>
    <property type="match status" value="1"/>
</dbReference>
<keyword evidence="3" id="KW-0560">Oxidoreductase</keyword>
<proteinExistence type="inferred from homology"/>
<feature type="domain" description="Plastocyanin-like" evidence="7">
    <location>
        <begin position="257"/>
        <end position="393"/>
    </location>
</feature>
<protein>
    <submittedName>
        <fullName evidence="10">Multicopper oxidase</fullName>
    </submittedName>
</protein>
<keyword evidence="6" id="KW-0812">Transmembrane</keyword>
<dbReference type="InterPro" id="IPR011707">
    <property type="entry name" value="Cu-oxidase-like_N"/>
</dbReference>
<evidence type="ECO:0000256" key="6">
    <source>
        <dbReference type="SAM" id="Phobius"/>
    </source>
</evidence>
<dbReference type="InterPro" id="IPR002355">
    <property type="entry name" value="Cu_oxidase_Cu_BS"/>
</dbReference>
<feature type="domain" description="Plastocyanin-like" evidence="9">
    <location>
        <begin position="127"/>
        <end position="241"/>
    </location>
</feature>
<dbReference type="SUPFAM" id="SSF49503">
    <property type="entry name" value="Cupredoxins"/>
    <property type="match status" value="3"/>
</dbReference>
<dbReference type="InterPro" id="IPR001117">
    <property type="entry name" value="Cu-oxidase_2nd"/>
</dbReference>
<sequence length="658" mass="72571">MDGLIELRRRTSQSVLTGSASGVSTPSAPSTQPQPQPQPLIAPSSPHRLRSAAYFVSLLAIALVLSSAASLFYLRHGSFNPPLPLSNSTPSTQASAEARRALDIILSPQNHISRPPNTFHYNWTVTAGLRRPDGVTKRVYLINDQFPGPTLEARSGDTLIIRVENALEDEGLSIHWHGLHMRGQNEFDGADGLTQCPVAPGASFTYQIAVSNEQHGTFWYHAHQQVQRADGLYGGLIVHKPVPQDAPDSYRIRYDEERLLLIGDWYHRPADDVLKWYMRAGSFGMEPVPDSMLINGLGSYNCSLAVPARPVDCLQLDEEQTPGILIDPTKRYRYRIINTGSLSGITVRIEEAAQTAIEVDGGHPVKANPAYAIGVLHPGERVDTVVTWPHSQNQLAMLQVVLDDESFRYPNSALRRTQAFPITLTPTSSSSSKSVEPAPPDIQASIDIQQALPEVSPEHQPFPQNANQTLVIYTTTLKLARLSNVPHGFMNHTSYKPQSNPPQPVISLPREAWDKNQFIPYISTPTEPIWVDIVINNLDDGGHPFHLHGHDFYILATHAADHGWGSYNPFSPAPPPGGAFNLVNPAKKDTVFIPRHGYAVLRFLADNPGIWMLHCHLLWHQASGMAMGLHVGSDEARAFPGDEERAQRASRLCVRNST</sequence>
<dbReference type="CDD" id="cd13910">
    <property type="entry name" value="CuRO_3_MCO_like_4"/>
    <property type="match status" value="1"/>
</dbReference>
<evidence type="ECO:0000256" key="4">
    <source>
        <dbReference type="ARBA" id="ARBA00023008"/>
    </source>
</evidence>
<evidence type="ECO:0000313" key="11">
    <source>
        <dbReference type="Proteomes" id="UP000250140"/>
    </source>
</evidence>
<keyword evidence="4" id="KW-0186">Copper</keyword>
<comment type="similarity">
    <text evidence="1">Belongs to the multicopper oxidase family.</text>
</comment>
<gene>
    <name evidence="10" type="ORF">AOQ84DRAFT_213706</name>
</gene>
<dbReference type="PANTHER" id="PTHR11709:SF511">
    <property type="entry name" value="LACCASE"/>
    <property type="match status" value="1"/>
</dbReference>
<dbReference type="GO" id="GO:0016491">
    <property type="term" value="F:oxidoreductase activity"/>
    <property type="evidence" value="ECO:0007669"/>
    <property type="project" value="UniProtKB-KW"/>
</dbReference>
<dbReference type="PROSITE" id="PS00080">
    <property type="entry name" value="MULTICOPPER_OXIDASE2"/>
    <property type="match status" value="1"/>
</dbReference>
<keyword evidence="6" id="KW-0472">Membrane</keyword>
<feature type="compositionally biased region" description="Polar residues" evidence="5">
    <location>
        <begin position="13"/>
        <end position="23"/>
    </location>
</feature>
<dbReference type="Proteomes" id="UP000250140">
    <property type="component" value="Unassembled WGS sequence"/>
</dbReference>
<evidence type="ECO:0000313" key="10">
    <source>
        <dbReference type="EMBL" id="OCL10556.1"/>
    </source>
</evidence>
<keyword evidence="2" id="KW-0479">Metal-binding</keyword>
<keyword evidence="6" id="KW-1133">Transmembrane helix</keyword>
<feature type="region of interest" description="Disordered" evidence="5">
    <location>
        <begin position="13"/>
        <end position="44"/>
    </location>
</feature>
<dbReference type="PANTHER" id="PTHR11709">
    <property type="entry name" value="MULTI-COPPER OXIDASE"/>
    <property type="match status" value="1"/>
</dbReference>
<dbReference type="Pfam" id="PF07732">
    <property type="entry name" value="Cu-oxidase_3"/>
    <property type="match status" value="1"/>
</dbReference>
<dbReference type="AlphaFoldDB" id="A0A8E2F5L0"/>
<dbReference type="CDD" id="cd04205">
    <property type="entry name" value="CuRO_2_LCC_like"/>
    <property type="match status" value="1"/>
</dbReference>
<dbReference type="EMBL" id="KV749221">
    <property type="protein sequence ID" value="OCL10556.1"/>
    <property type="molecule type" value="Genomic_DNA"/>
</dbReference>
<dbReference type="OrthoDB" id="2121828at2759"/>
<reference evidence="10 11" key="1">
    <citation type="journal article" date="2016" name="Nat. Commun.">
        <title>Ectomycorrhizal ecology is imprinted in the genome of the dominant symbiotic fungus Cenococcum geophilum.</title>
        <authorList>
            <consortium name="DOE Joint Genome Institute"/>
            <person name="Peter M."/>
            <person name="Kohler A."/>
            <person name="Ohm R.A."/>
            <person name="Kuo A."/>
            <person name="Krutzmann J."/>
            <person name="Morin E."/>
            <person name="Arend M."/>
            <person name="Barry K.W."/>
            <person name="Binder M."/>
            <person name="Choi C."/>
            <person name="Clum A."/>
            <person name="Copeland A."/>
            <person name="Grisel N."/>
            <person name="Haridas S."/>
            <person name="Kipfer T."/>
            <person name="LaButti K."/>
            <person name="Lindquist E."/>
            <person name="Lipzen A."/>
            <person name="Maire R."/>
            <person name="Meier B."/>
            <person name="Mihaltcheva S."/>
            <person name="Molinier V."/>
            <person name="Murat C."/>
            <person name="Poggeler S."/>
            <person name="Quandt C.A."/>
            <person name="Sperisen C."/>
            <person name="Tritt A."/>
            <person name="Tisserant E."/>
            <person name="Crous P.W."/>
            <person name="Henrissat B."/>
            <person name="Nehls U."/>
            <person name="Egli S."/>
            <person name="Spatafora J.W."/>
            <person name="Grigoriev I.V."/>
            <person name="Martin F.M."/>
        </authorList>
    </citation>
    <scope>NUCLEOTIDE SEQUENCE [LARGE SCALE GENOMIC DNA]</scope>
    <source>
        <strain evidence="10 11">CBS 207.34</strain>
    </source>
</reference>
<name>A0A8E2F5L0_9PEZI</name>
<dbReference type="InterPro" id="IPR033138">
    <property type="entry name" value="Cu_oxidase_CS"/>
</dbReference>
<feature type="transmembrane region" description="Helical" evidence="6">
    <location>
        <begin position="52"/>
        <end position="74"/>
    </location>
</feature>
<dbReference type="InterPro" id="IPR045087">
    <property type="entry name" value="Cu-oxidase_fam"/>
</dbReference>
<feature type="domain" description="Plastocyanin-like" evidence="8">
    <location>
        <begin position="530"/>
        <end position="632"/>
    </location>
</feature>
<evidence type="ECO:0000256" key="1">
    <source>
        <dbReference type="ARBA" id="ARBA00010609"/>
    </source>
</evidence>
<evidence type="ECO:0000256" key="3">
    <source>
        <dbReference type="ARBA" id="ARBA00023002"/>
    </source>
</evidence>
<dbReference type="InterPro" id="IPR008972">
    <property type="entry name" value="Cupredoxin"/>
</dbReference>